<dbReference type="EMBL" id="JANIEX010002199">
    <property type="protein sequence ID" value="KAJ3551489.1"/>
    <property type="molecule type" value="Genomic_DNA"/>
</dbReference>
<keyword evidence="3" id="KW-1185">Reference proteome</keyword>
<feature type="region of interest" description="Disordered" evidence="1">
    <location>
        <begin position="321"/>
        <end position="351"/>
    </location>
</feature>
<dbReference type="Pfam" id="PF14223">
    <property type="entry name" value="Retrotran_gag_2"/>
    <property type="match status" value="1"/>
</dbReference>
<gene>
    <name evidence="2" type="ORF">NP233_g13072</name>
</gene>
<organism evidence="2 3">
    <name type="scientific">Leucocoprinus birnbaumii</name>
    <dbReference type="NCBI Taxonomy" id="56174"/>
    <lineage>
        <taxon>Eukaryota</taxon>
        <taxon>Fungi</taxon>
        <taxon>Dikarya</taxon>
        <taxon>Basidiomycota</taxon>
        <taxon>Agaricomycotina</taxon>
        <taxon>Agaricomycetes</taxon>
        <taxon>Agaricomycetidae</taxon>
        <taxon>Agaricales</taxon>
        <taxon>Agaricineae</taxon>
        <taxon>Agaricaceae</taxon>
        <taxon>Leucocoprinus</taxon>
    </lineage>
</organism>
<accession>A0AAD5VDJ1</accession>
<evidence type="ECO:0000313" key="3">
    <source>
        <dbReference type="Proteomes" id="UP001213000"/>
    </source>
</evidence>
<comment type="caution">
    <text evidence="2">The sequence shown here is derived from an EMBL/GenBank/DDBJ whole genome shotgun (WGS) entry which is preliminary data.</text>
</comment>
<protein>
    <recommendedName>
        <fullName evidence="4">Gag protein</fullName>
    </recommendedName>
</protein>
<dbReference type="Proteomes" id="UP001213000">
    <property type="component" value="Unassembled WGS sequence"/>
</dbReference>
<feature type="region of interest" description="Disordered" evidence="1">
    <location>
        <begin position="1"/>
        <end position="24"/>
    </location>
</feature>
<evidence type="ECO:0000256" key="1">
    <source>
        <dbReference type="SAM" id="MobiDB-lite"/>
    </source>
</evidence>
<feature type="compositionally biased region" description="Polar residues" evidence="1">
    <location>
        <begin position="322"/>
        <end position="338"/>
    </location>
</feature>
<proteinExistence type="predicted"/>
<dbReference type="PANTHER" id="PTHR47481:SF22">
    <property type="entry name" value="RETROTRANSPOSON GAG DOMAIN-CONTAINING PROTEIN"/>
    <property type="match status" value="1"/>
</dbReference>
<feature type="compositionally biased region" description="Low complexity" evidence="1">
    <location>
        <begin position="1"/>
        <end position="18"/>
    </location>
</feature>
<name>A0AAD5VDJ1_9AGAR</name>
<sequence>MSENATSSTSASQTQTTSVDASNTSREPIIHLEFKETGFFGKPVEKLGEHNWTIWKEQMIRVSRVYHLEPYLLGTIPKPDPLTGDPDEIATWKHNNNCAASFLINNIDATQVTNVAHIELASEMWKSLEDVHESKGHHYAIELLRKLFRTQADDGDDIKEHLKSLKESWEKLNMIGDPSFKMNDIIFKNMIAASLPRSWDSFTDQYLSSGRISESDPKRKISSQEFLGVLREEWTHQQTRNEESIYVIHKPHMQKSFIQKPVSKTPSLASRLASTPAKSAKSCENCGRKSHNTTECWWYGKEKCNECGFFAGKHRKECSYKAESSSAPKRKNTSQPSYPSKKGKGKAKDQVHIASEVESDGIDEHVTFSSMEVDKEPETEDYNFDTYNSGNVNEYDERVSYYSSDWLADSATTSHVANNKNDFVSYKPLKTTSVNGKLKDTNTF</sequence>
<reference evidence="2" key="1">
    <citation type="submission" date="2022-07" db="EMBL/GenBank/DDBJ databases">
        <title>Genome Sequence of Leucocoprinus birnbaumii.</title>
        <authorList>
            <person name="Buettner E."/>
        </authorList>
    </citation>
    <scope>NUCLEOTIDE SEQUENCE</scope>
    <source>
        <strain evidence="2">VT141</strain>
    </source>
</reference>
<evidence type="ECO:0000313" key="2">
    <source>
        <dbReference type="EMBL" id="KAJ3551489.1"/>
    </source>
</evidence>
<evidence type="ECO:0008006" key="4">
    <source>
        <dbReference type="Google" id="ProtNLM"/>
    </source>
</evidence>
<dbReference type="PANTHER" id="PTHR47481">
    <property type="match status" value="1"/>
</dbReference>
<dbReference type="AlphaFoldDB" id="A0AAD5VDJ1"/>